<evidence type="ECO:0000313" key="3">
    <source>
        <dbReference type="Proteomes" id="UP000000763"/>
    </source>
</evidence>
<name>Q5ZC31_ORYSJ</name>
<evidence type="ECO:0000313" key="1">
    <source>
        <dbReference type="EMBL" id="BAD52627.1"/>
    </source>
</evidence>
<proteinExistence type="predicted"/>
<reference evidence="2" key="1">
    <citation type="journal article" date="2002" name="Nature">
        <title>The genome sequence and structure of rice chromosome 1.</title>
        <authorList>
            <person name="Sasaki T."/>
            <person name="Matsumoto T."/>
            <person name="Yamamoto K."/>
            <person name="Sakata K."/>
            <person name="Baba T."/>
            <person name="Katayose Y."/>
            <person name="Wu J."/>
            <person name="Niimura Y."/>
            <person name="Cheng Z."/>
            <person name="Nagamura Y."/>
            <person name="Antonio B.A."/>
            <person name="Kanamori H."/>
            <person name="Hosokawa S."/>
            <person name="Masukawa M."/>
            <person name="Arikawa K."/>
            <person name="Chiden Y."/>
            <person name="Hayashi M."/>
            <person name="Okamoto M."/>
            <person name="Ando T."/>
            <person name="Aoki H."/>
            <person name="Arita K."/>
            <person name="Hamada M."/>
            <person name="Harada C."/>
            <person name="Hijishita S."/>
            <person name="Honda M."/>
            <person name="Ichikawa Y."/>
            <person name="Idonuma A."/>
            <person name="Iijima M."/>
            <person name="Ikeda M."/>
            <person name="Ikeno M."/>
            <person name="Itoh S."/>
            <person name="Itoh T."/>
            <person name="Itoh Y."/>
            <person name="Itoh Y."/>
            <person name="Iwabuchi A."/>
            <person name="Kamiya K."/>
            <person name="Karasawa W."/>
            <person name="Katagiri S."/>
            <person name="Kikuta A."/>
            <person name="Kobayashi N."/>
            <person name="Kono I."/>
            <person name="Machita K."/>
            <person name="Maehara T."/>
            <person name="Mizuno H."/>
            <person name="Mizubayashi T."/>
            <person name="Mukai Y."/>
            <person name="Nagasaki H."/>
            <person name="Nakashima M."/>
            <person name="Nakama Y."/>
            <person name="Nakamichi Y."/>
            <person name="Nakamura M."/>
            <person name="Namiki N."/>
            <person name="Negishi M."/>
            <person name="Ohta I."/>
            <person name="Ono N."/>
            <person name="Saji S."/>
            <person name="Sakai K."/>
            <person name="Shibata M."/>
            <person name="Shimokawa T."/>
            <person name="Shomura A."/>
            <person name="Song J."/>
            <person name="Takazaki Y."/>
            <person name="Terasawa K."/>
            <person name="Tsuji K."/>
            <person name="Waki K."/>
            <person name="Yamagata H."/>
            <person name="Yamane H."/>
            <person name="Yoshiki S."/>
            <person name="Yoshihara R."/>
            <person name="Yukawa K."/>
            <person name="Zhong H."/>
            <person name="Iwama H."/>
            <person name="Endo T."/>
            <person name="Ito H."/>
            <person name="Hahn J.H."/>
            <person name="Kim H.I."/>
            <person name="Eun M.Y."/>
            <person name="Yano M."/>
            <person name="Jiang J."/>
            <person name="Gojobori T."/>
        </authorList>
    </citation>
    <scope>NUCLEOTIDE SEQUENCE</scope>
</reference>
<dbReference type="AlphaFoldDB" id="Q5ZC31"/>
<reference evidence="3" key="3">
    <citation type="journal article" date="2008" name="Nucleic Acids Res.">
        <title>The rice annotation project database (RAP-DB): 2008 update.</title>
        <authorList>
            <consortium name="The rice annotation project (RAP)"/>
        </authorList>
    </citation>
    <scope>GENOME REANNOTATION</scope>
    <source>
        <strain evidence="3">cv. Nipponbare</strain>
    </source>
</reference>
<gene>
    <name evidence="2" type="ORF">P0460H02.42</name>
    <name evidence="1" type="ORF">P0503E05.4</name>
</gene>
<dbReference type="EMBL" id="AP003021">
    <property type="protein sequence ID" value="BAD52627.1"/>
    <property type="molecule type" value="Genomic_DNA"/>
</dbReference>
<protein>
    <submittedName>
        <fullName evidence="2">Uncharacterized protein</fullName>
    </submittedName>
</protein>
<organism evidence="2">
    <name type="scientific">Oryza sativa subsp. japonica</name>
    <name type="common">Rice</name>
    <dbReference type="NCBI Taxonomy" id="39947"/>
    <lineage>
        <taxon>Eukaryota</taxon>
        <taxon>Viridiplantae</taxon>
        <taxon>Streptophyta</taxon>
        <taxon>Embryophyta</taxon>
        <taxon>Tracheophyta</taxon>
        <taxon>Spermatophyta</taxon>
        <taxon>Magnoliopsida</taxon>
        <taxon>Liliopsida</taxon>
        <taxon>Poales</taxon>
        <taxon>Poaceae</taxon>
        <taxon>BOP clade</taxon>
        <taxon>Oryzoideae</taxon>
        <taxon>Oryzeae</taxon>
        <taxon>Oryzinae</taxon>
        <taxon>Oryza</taxon>
        <taxon>Oryza sativa</taxon>
    </lineage>
</organism>
<dbReference type="Proteomes" id="UP000817658">
    <property type="component" value="Chromosome 1"/>
</dbReference>
<reference evidence="3" key="2">
    <citation type="journal article" date="2005" name="Nature">
        <title>The map-based sequence of the rice genome.</title>
        <authorList>
            <consortium name="International rice genome sequencing project (IRGSP)"/>
            <person name="Matsumoto T."/>
            <person name="Wu J."/>
            <person name="Kanamori H."/>
            <person name="Katayose Y."/>
            <person name="Fujisawa M."/>
            <person name="Namiki N."/>
            <person name="Mizuno H."/>
            <person name="Yamamoto K."/>
            <person name="Antonio B.A."/>
            <person name="Baba T."/>
            <person name="Sakata K."/>
            <person name="Nagamura Y."/>
            <person name="Aoki H."/>
            <person name="Arikawa K."/>
            <person name="Arita K."/>
            <person name="Bito T."/>
            <person name="Chiden Y."/>
            <person name="Fujitsuka N."/>
            <person name="Fukunaka R."/>
            <person name="Hamada M."/>
            <person name="Harada C."/>
            <person name="Hayashi A."/>
            <person name="Hijishita S."/>
            <person name="Honda M."/>
            <person name="Hosokawa S."/>
            <person name="Ichikawa Y."/>
            <person name="Idonuma A."/>
            <person name="Iijima M."/>
            <person name="Ikeda M."/>
            <person name="Ikeno M."/>
            <person name="Ito K."/>
            <person name="Ito S."/>
            <person name="Ito T."/>
            <person name="Ito Y."/>
            <person name="Ito Y."/>
            <person name="Iwabuchi A."/>
            <person name="Kamiya K."/>
            <person name="Karasawa W."/>
            <person name="Kurita K."/>
            <person name="Katagiri S."/>
            <person name="Kikuta A."/>
            <person name="Kobayashi H."/>
            <person name="Kobayashi N."/>
            <person name="Machita K."/>
            <person name="Maehara T."/>
            <person name="Masukawa M."/>
            <person name="Mizubayashi T."/>
            <person name="Mukai Y."/>
            <person name="Nagasaki H."/>
            <person name="Nagata Y."/>
            <person name="Naito S."/>
            <person name="Nakashima M."/>
            <person name="Nakama Y."/>
            <person name="Nakamichi Y."/>
            <person name="Nakamura M."/>
            <person name="Meguro A."/>
            <person name="Negishi M."/>
            <person name="Ohta I."/>
            <person name="Ohta T."/>
            <person name="Okamoto M."/>
            <person name="Ono N."/>
            <person name="Saji S."/>
            <person name="Sakaguchi M."/>
            <person name="Sakai K."/>
            <person name="Shibata M."/>
            <person name="Shimokawa T."/>
            <person name="Song J."/>
            <person name="Takazaki Y."/>
            <person name="Terasawa K."/>
            <person name="Tsugane M."/>
            <person name="Tsuji K."/>
            <person name="Ueda S."/>
            <person name="Waki K."/>
            <person name="Yamagata H."/>
            <person name="Yamamoto M."/>
            <person name="Yamamoto S."/>
            <person name="Yamane H."/>
            <person name="Yoshiki S."/>
            <person name="Yoshihara R."/>
            <person name="Yukawa K."/>
            <person name="Zhong H."/>
            <person name="Yano M."/>
            <person name="Yuan Q."/>
            <person name="Ouyang S."/>
            <person name="Liu J."/>
            <person name="Jones K.M."/>
            <person name="Gansberger K."/>
            <person name="Moffat K."/>
            <person name="Hill J."/>
            <person name="Bera J."/>
            <person name="Fadrosh D."/>
            <person name="Jin S."/>
            <person name="Johri S."/>
            <person name="Kim M."/>
            <person name="Overton L."/>
            <person name="Reardon M."/>
            <person name="Tsitrin T."/>
            <person name="Vuong H."/>
            <person name="Weaver B."/>
            <person name="Ciecko A."/>
            <person name="Tallon L."/>
            <person name="Jackson J."/>
            <person name="Pai G."/>
            <person name="Aken S.V."/>
            <person name="Utterback T."/>
            <person name="Reidmuller S."/>
            <person name="Feldblyum T."/>
            <person name="Hsiao J."/>
            <person name="Zismann V."/>
            <person name="Iobst S."/>
            <person name="de Vazeille A.R."/>
            <person name="Buell C.R."/>
            <person name="Ying K."/>
            <person name="Li Y."/>
            <person name="Lu T."/>
            <person name="Huang Y."/>
            <person name="Zhao Q."/>
            <person name="Feng Q."/>
            <person name="Zhang L."/>
            <person name="Zhu J."/>
            <person name="Weng Q."/>
            <person name="Mu J."/>
            <person name="Lu Y."/>
            <person name="Fan D."/>
            <person name="Liu Y."/>
            <person name="Guan J."/>
            <person name="Zhang Y."/>
            <person name="Yu S."/>
            <person name="Liu X."/>
            <person name="Zhang Y."/>
            <person name="Hong G."/>
            <person name="Han B."/>
            <person name="Choisne N."/>
            <person name="Demange N."/>
            <person name="Orjeda G."/>
            <person name="Samain S."/>
            <person name="Cattolico L."/>
            <person name="Pelletier E."/>
            <person name="Couloux A."/>
            <person name="Segurens B."/>
            <person name="Wincker P."/>
            <person name="D'Hont A."/>
            <person name="Scarpelli C."/>
            <person name="Weissenbach J."/>
            <person name="Salanoubat M."/>
            <person name="Quetier F."/>
            <person name="Yu Y."/>
            <person name="Kim H.R."/>
            <person name="Rambo T."/>
            <person name="Currie J."/>
            <person name="Collura K."/>
            <person name="Luo M."/>
            <person name="Yang T."/>
            <person name="Ammiraju J.S.S."/>
            <person name="Engler F."/>
            <person name="Soderlund C."/>
            <person name="Wing R.A."/>
            <person name="Palmer L.E."/>
            <person name="de la Bastide M."/>
            <person name="Spiegel L."/>
            <person name="Nascimento L."/>
            <person name="Zutavern T."/>
            <person name="O'Shaughnessy A."/>
            <person name="Dike S."/>
            <person name="Dedhia N."/>
            <person name="Preston R."/>
            <person name="Balija V."/>
            <person name="McCombie W.R."/>
            <person name="Chow T."/>
            <person name="Chen H."/>
            <person name="Chung M."/>
            <person name="Chen C."/>
            <person name="Shaw J."/>
            <person name="Wu H."/>
            <person name="Hsiao K."/>
            <person name="Chao Y."/>
            <person name="Chu M."/>
            <person name="Cheng C."/>
            <person name="Hour A."/>
            <person name="Lee P."/>
            <person name="Lin S."/>
            <person name="Lin Y."/>
            <person name="Liou J."/>
            <person name="Liu S."/>
            <person name="Hsing Y."/>
            <person name="Raghuvanshi S."/>
            <person name="Mohanty A."/>
            <person name="Bharti A.K."/>
            <person name="Gaur A."/>
            <person name="Gupta V."/>
            <person name="Kumar D."/>
            <person name="Ravi V."/>
            <person name="Vij S."/>
            <person name="Kapur A."/>
            <person name="Khurana P."/>
            <person name="Khurana P."/>
            <person name="Khurana J.P."/>
            <person name="Tyagi A.K."/>
            <person name="Gaikwad K."/>
            <person name="Singh A."/>
            <person name="Dalal V."/>
            <person name="Srivastava S."/>
            <person name="Dixit A."/>
            <person name="Pal A.K."/>
            <person name="Ghazi I.A."/>
            <person name="Yadav M."/>
            <person name="Pandit A."/>
            <person name="Bhargava A."/>
            <person name="Sureshbabu K."/>
            <person name="Batra K."/>
            <person name="Sharma T.R."/>
            <person name="Mohapatra T."/>
            <person name="Singh N.K."/>
            <person name="Messing J."/>
            <person name="Nelson A.B."/>
            <person name="Fuks G."/>
            <person name="Kavchok S."/>
            <person name="Keizer G."/>
            <person name="Linton E."/>
            <person name="Llaca V."/>
            <person name="Song R."/>
            <person name="Tanyolac B."/>
            <person name="Young S."/>
            <person name="Ho-Il K."/>
            <person name="Hahn J.H."/>
            <person name="Sangsakoo G."/>
            <person name="Vanavichit A."/>
            <person name="de Mattos Luiz.A.T."/>
            <person name="Zimmer P.D."/>
            <person name="Malone G."/>
            <person name="Dellagostin O."/>
            <person name="de Oliveira A.C."/>
            <person name="Bevan M."/>
            <person name="Bancroft I."/>
            <person name="Minx P."/>
            <person name="Cordum H."/>
            <person name="Wilson R."/>
            <person name="Cheng Z."/>
            <person name="Jin W."/>
            <person name="Jiang J."/>
            <person name="Leong S.A."/>
            <person name="Iwama H."/>
            <person name="Gojobori T."/>
            <person name="Itoh T."/>
            <person name="Niimura Y."/>
            <person name="Fujii Y."/>
            <person name="Habara T."/>
            <person name="Sakai H."/>
            <person name="Sato Y."/>
            <person name="Wilson G."/>
            <person name="Kumar K."/>
            <person name="McCouch S."/>
            <person name="Juretic N."/>
            <person name="Hoen D."/>
            <person name="Wright S."/>
            <person name="Bruskiewich R."/>
            <person name="Bureau T."/>
            <person name="Miyao A."/>
            <person name="Hirochika H."/>
            <person name="Nishikawa T."/>
            <person name="Kadowaki K."/>
            <person name="Sugiura M."/>
            <person name="Burr B."/>
            <person name="Sasaki T."/>
        </authorList>
    </citation>
    <scope>NUCLEOTIDE SEQUENCE [LARGE SCALE GENOMIC DNA]</scope>
    <source>
        <strain evidence="3">cv. Nipponbare</strain>
    </source>
</reference>
<evidence type="ECO:0000313" key="2">
    <source>
        <dbReference type="EMBL" id="BAD52920.1"/>
    </source>
</evidence>
<accession>Q5ZC31</accession>
<sequence>MGDGGEASLLEPKRLDEIDSIWSNREVGRGSMKYEAQVAFGLLFFSKQPFMDIWDAQFFQKYTVDFVQPLHENDVGVTSRVVF</sequence>
<dbReference type="Proteomes" id="UP000000763">
    <property type="component" value="Chromosome 1"/>
</dbReference>
<dbReference type="EMBL" id="AP003257">
    <property type="protein sequence ID" value="BAD52920.1"/>
    <property type="molecule type" value="Genomic_DNA"/>
</dbReference>